<evidence type="ECO:0000313" key="1">
    <source>
        <dbReference type="EMBL" id="AJD43852.1"/>
    </source>
</evidence>
<protein>
    <submittedName>
        <fullName evidence="1">Uncharacterized protein</fullName>
    </submittedName>
</protein>
<name>A0A0B4XBD2_9HYPH</name>
<geneLocation type="plasmid" evidence="1 2">
    <name>pRgalR602b</name>
</geneLocation>
<sequence>MGDEARTLKSAILMSSTNEHLAFAALPRSIGVRECSVSTRHKQLCKMPFVGLQKLEARNRRV</sequence>
<dbReference type="HOGENOM" id="CLU_2901083_0_0_5"/>
<keyword evidence="1" id="KW-0614">Plasmid</keyword>
<evidence type="ECO:0000313" key="2">
    <source>
        <dbReference type="Proteomes" id="UP000031368"/>
    </source>
</evidence>
<dbReference type="Proteomes" id="UP000031368">
    <property type="component" value="Plasmid pRgalR602b"/>
</dbReference>
<dbReference type="KEGG" id="rga:RGR602_PB00318"/>
<organism evidence="1 2">
    <name type="scientific">Rhizobium gallicum bv. gallicum R602sp</name>
    <dbReference type="NCBI Taxonomy" id="1041138"/>
    <lineage>
        <taxon>Bacteria</taxon>
        <taxon>Pseudomonadati</taxon>
        <taxon>Pseudomonadota</taxon>
        <taxon>Alphaproteobacteria</taxon>
        <taxon>Hyphomicrobiales</taxon>
        <taxon>Rhizobiaceae</taxon>
        <taxon>Rhizobium/Agrobacterium group</taxon>
        <taxon>Rhizobium</taxon>
    </lineage>
</organism>
<dbReference type="EMBL" id="CP006879">
    <property type="protein sequence ID" value="AJD43852.1"/>
    <property type="molecule type" value="Genomic_DNA"/>
</dbReference>
<proteinExistence type="predicted"/>
<dbReference type="AlphaFoldDB" id="A0A0B4XBD2"/>
<reference evidence="1 2" key="1">
    <citation type="submission" date="2013-11" db="EMBL/GenBank/DDBJ databases">
        <title>Complete genome sequence of Rhizobium gallicum bv. gallicum R602.</title>
        <authorList>
            <person name="Bustos P."/>
            <person name="Santamaria R.I."/>
            <person name="Lozano L."/>
            <person name="Acosta J.L."/>
            <person name="Ormeno-Orrillo E."/>
            <person name="Rogel M.A."/>
            <person name="Romero D."/>
            <person name="Cevallos M.A."/>
            <person name="Martinez-Romero E."/>
            <person name="Gonzalez V."/>
        </authorList>
    </citation>
    <scope>NUCLEOTIDE SEQUENCE [LARGE SCALE GENOMIC DNA]</scope>
    <source>
        <strain evidence="1 2">R602</strain>
        <plasmid evidence="1 2">pRgalR602b</plasmid>
    </source>
</reference>
<keyword evidence="2" id="KW-1185">Reference proteome</keyword>
<gene>
    <name evidence="1" type="ORF">RGR602_PB00318</name>
</gene>
<accession>A0A0B4XBD2</accession>